<dbReference type="AlphaFoldDB" id="A0A2P5I786"/>
<name>A0A2P5I786_DIAHE</name>
<accession>A0A2P5I786</accession>
<proteinExistence type="predicted"/>
<comment type="caution">
    <text evidence="1">The sequence shown here is derived from an EMBL/GenBank/DDBJ whole genome shotgun (WGS) entry which is preliminary data.</text>
</comment>
<dbReference type="Proteomes" id="UP000094444">
    <property type="component" value="Unassembled WGS sequence"/>
</dbReference>
<sequence length="525" mass="59945">MGVPLYGNLPPELRLQVIEEFIKTLDRRRTELAPFACVHSEWSIVIEKILFRNIIIRNGEVKAFARICSKRQHLLNSVTLSLRLHSWRIETGVDDLARNTRIVKANISELFHSIKDWGHPETPHRLLTLVIALPDKQSGFGNGWLNASHVRTITFDFDGLPEVPVIGQIFACQPTDGLHFIEHSTLDSLYKKLPNLRSVTLALPNTKSMEESVETARGRLIATHTTQPDLSLLSILQEPASMQSFTSPTFRVRCREEESTIARSLTPLVSLWSNSLVYLKLNCAIDICQFLSSAKKSWWPNLRTMELSAILDKDEVTESASSEDSNTNEHYRAVNEALQGLTAALPFMRSLVKVEIQFHDPTTHYWACALGVDLSTKPNPEDLVCHPPASTMEHYFVRHSAVIPCLCGARTQGGTLLTRDVALPGKLVTDFQNAVRLHKRQELAAWCCRISQVRWGKLARQFLPCTRWNQETDCWDFSFMNEMNVLIWQMGHFWREMERWDFVKEVDPASFRAMLDADFEMDFGQ</sequence>
<keyword evidence="2" id="KW-1185">Reference proteome</keyword>
<protein>
    <submittedName>
        <fullName evidence="1">Uncharacterized protein</fullName>
    </submittedName>
</protein>
<reference evidence="1" key="1">
    <citation type="submission" date="2017-09" db="EMBL/GenBank/DDBJ databases">
        <title>Polyketide synthases of a Diaporthe helianthi virulent isolate.</title>
        <authorList>
            <person name="Baroncelli R."/>
        </authorList>
    </citation>
    <scope>NUCLEOTIDE SEQUENCE [LARGE SCALE GENOMIC DNA]</scope>
    <source>
        <strain evidence="1">7/96</strain>
    </source>
</reference>
<dbReference type="EMBL" id="MAVT02000192">
    <property type="protein sequence ID" value="POS78368.1"/>
    <property type="molecule type" value="Genomic_DNA"/>
</dbReference>
<dbReference type="OrthoDB" id="5236403at2759"/>
<evidence type="ECO:0000313" key="2">
    <source>
        <dbReference type="Proteomes" id="UP000094444"/>
    </source>
</evidence>
<gene>
    <name evidence="1" type="ORF">DHEL01_v203249</name>
</gene>
<evidence type="ECO:0000313" key="1">
    <source>
        <dbReference type="EMBL" id="POS78368.1"/>
    </source>
</evidence>
<organism evidence="1 2">
    <name type="scientific">Diaporthe helianthi</name>
    <dbReference type="NCBI Taxonomy" id="158607"/>
    <lineage>
        <taxon>Eukaryota</taxon>
        <taxon>Fungi</taxon>
        <taxon>Dikarya</taxon>
        <taxon>Ascomycota</taxon>
        <taxon>Pezizomycotina</taxon>
        <taxon>Sordariomycetes</taxon>
        <taxon>Sordariomycetidae</taxon>
        <taxon>Diaporthales</taxon>
        <taxon>Diaporthaceae</taxon>
        <taxon>Diaporthe</taxon>
    </lineage>
</organism>
<dbReference type="InParanoid" id="A0A2P5I786"/>